<protein>
    <submittedName>
        <fullName evidence="1">Uncharacterized protein</fullName>
    </submittedName>
</protein>
<dbReference type="InParanoid" id="A0A0C3FBY6"/>
<keyword evidence="2" id="KW-1185">Reference proteome</keyword>
<sequence>MESVGLIEIVVDRDIFRPGTDTVIALYVSSLSPLECSYSHSNCHWMATTISGQIPYNNIREEIREVNGHYPSSHFGRLVQCAEDSAIGSLSLRLLMIHIFADGFY</sequence>
<proteinExistence type="predicted"/>
<organism evidence="1 2">
    <name type="scientific">Piloderma croceum (strain F 1598)</name>
    <dbReference type="NCBI Taxonomy" id="765440"/>
    <lineage>
        <taxon>Eukaryota</taxon>
        <taxon>Fungi</taxon>
        <taxon>Dikarya</taxon>
        <taxon>Basidiomycota</taxon>
        <taxon>Agaricomycotina</taxon>
        <taxon>Agaricomycetes</taxon>
        <taxon>Agaricomycetidae</taxon>
        <taxon>Atheliales</taxon>
        <taxon>Atheliaceae</taxon>
        <taxon>Piloderma</taxon>
    </lineage>
</organism>
<reference evidence="2" key="2">
    <citation type="submission" date="2015-01" db="EMBL/GenBank/DDBJ databases">
        <title>Evolutionary Origins and Diversification of the Mycorrhizal Mutualists.</title>
        <authorList>
            <consortium name="DOE Joint Genome Institute"/>
            <consortium name="Mycorrhizal Genomics Consortium"/>
            <person name="Kohler A."/>
            <person name="Kuo A."/>
            <person name="Nagy L.G."/>
            <person name="Floudas D."/>
            <person name="Copeland A."/>
            <person name="Barry K.W."/>
            <person name="Cichocki N."/>
            <person name="Veneault-Fourrey C."/>
            <person name="LaButti K."/>
            <person name="Lindquist E.A."/>
            <person name="Lipzen A."/>
            <person name="Lundell T."/>
            <person name="Morin E."/>
            <person name="Murat C."/>
            <person name="Riley R."/>
            <person name="Ohm R."/>
            <person name="Sun H."/>
            <person name="Tunlid A."/>
            <person name="Henrissat B."/>
            <person name="Grigoriev I.V."/>
            <person name="Hibbett D.S."/>
            <person name="Martin F."/>
        </authorList>
    </citation>
    <scope>NUCLEOTIDE SEQUENCE [LARGE SCALE GENOMIC DNA]</scope>
    <source>
        <strain evidence="2">F 1598</strain>
    </source>
</reference>
<reference evidence="1 2" key="1">
    <citation type="submission" date="2014-04" db="EMBL/GenBank/DDBJ databases">
        <authorList>
            <consortium name="DOE Joint Genome Institute"/>
            <person name="Kuo A."/>
            <person name="Tarkka M."/>
            <person name="Buscot F."/>
            <person name="Kohler A."/>
            <person name="Nagy L.G."/>
            <person name="Floudas D."/>
            <person name="Copeland A."/>
            <person name="Barry K.W."/>
            <person name="Cichocki N."/>
            <person name="Veneault-Fourrey C."/>
            <person name="LaButti K."/>
            <person name="Lindquist E.A."/>
            <person name="Lipzen A."/>
            <person name="Lundell T."/>
            <person name="Morin E."/>
            <person name="Murat C."/>
            <person name="Sun H."/>
            <person name="Tunlid A."/>
            <person name="Henrissat B."/>
            <person name="Grigoriev I.V."/>
            <person name="Hibbett D.S."/>
            <person name="Martin F."/>
            <person name="Nordberg H.P."/>
            <person name="Cantor M.N."/>
            <person name="Hua S.X."/>
        </authorList>
    </citation>
    <scope>NUCLEOTIDE SEQUENCE [LARGE SCALE GENOMIC DNA]</scope>
    <source>
        <strain evidence="1 2">F 1598</strain>
    </source>
</reference>
<dbReference type="AlphaFoldDB" id="A0A0C3FBY6"/>
<evidence type="ECO:0000313" key="1">
    <source>
        <dbReference type="EMBL" id="KIM77251.1"/>
    </source>
</evidence>
<accession>A0A0C3FBY6</accession>
<dbReference type="EMBL" id="KN833027">
    <property type="protein sequence ID" value="KIM77251.1"/>
    <property type="molecule type" value="Genomic_DNA"/>
</dbReference>
<gene>
    <name evidence="1" type="ORF">PILCRDRAFT_825593</name>
</gene>
<dbReference type="Proteomes" id="UP000054166">
    <property type="component" value="Unassembled WGS sequence"/>
</dbReference>
<name>A0A0C3FBY6_PILCF</name>
<dbReference type="HOGENOM" id="CLU_2237622_0_0_1"/>
<evidence type="ECO:0000313" key="2">
    <source>
        <dbReference type="Proteomes" id="UP000054166"/>
    </source>
</evidence>